<dbReference type="InterPro" id="IPR024079">
    <property type="entry name" value="MetalloPept_cat_dom_sf"/>
</dbReference>
<dbReference type="STRING" id="1802129.A3J04_02430"/>
<dbReference type="SUPFAM" id="SSF55486">
    <property type="entry name" value="Metalloproteases ('zincins'), catalytic domain"/>
    <property type="match status" value="1"/>
</dbReference>
<evidence type="ECO:0000313" key="7">
    <source>
        <dbReference type="EMBL" id="OGZ54836.1"/>
    </source>
</evidence>
<reference evidence="7 8" key="1">
    <citation type="journal article" date="2016" name="Nat. Commun.">
        <title>Thousands of microbial genomes shed light on interconnected biogeochemical processes in an aquifer system.</title>
        <authorList>
            <person name="Anantharaman K."/>
            <person name="Brown C.T."/>
            <person name="Hug L.A."/>
            <person name="Sharon I."/>
            <person name="Castelle C.J."/>
            <person name="Probst A.J."/>
            <person name="Thomas B.C."/>
            <person name="Singh A."/>
            <person name="Wilkins M.J."/>
            <person name="Karaoz U."/>
            <person name="Brodie E.L."/>
            <person name="Williams K.H."/>
            <person name="Hubbard S.S."/>
            <person name="Banfield J.F."/>
        </authorList>
    </citation>
    <scope>NUCLEOTIDE SEQUENCE [LARGE SCALE GENOMIC DNA]</scope>
</reference>
<keyword evidence="3" id="KW-0378">Hydrolase</keyword>
<keyword evidence="5" id="KW-0732">Signal</keyword>
<dbReference type="GO" id="GO:0008270">
    <property type="term" value="F:zinc ion binding"/>
    <property type="evidence" value="ECO:0007669"/>
    <property type="project" value="InterPro"/>
</dbReference>
<comment type="caution">
    <text evidence="7">The sequence shown here is derived from an EMBL/GenBank/DDBJ whole genome shotgun (WGS) entry which is preliminary data.</text>
</comment>
<dbReference type="InterPro" id="IPR021190">
    <property type="entry name" value="Pept_M10A"/>
</dbReference>
<dbReference type="GO" id="GO:0006508">
    <property type="term" value="P:proteolysis"/>
    <property type="evidence" value="ECO:0007669"/>
    <property type="project" value="UniProtKB-KW"/>
</dbReference>
<evidence type="ECO:0000256" key="5">
    <source>
        <dbReference type="SAM" id="SignalP"/>
    </source>
</evidence>
<feature type="domain" description="Peptidase M10 metallopeptidase" evidence="6">
    <location>
        <begin position="212"/>
        <end position="273"/>
    </location>
</feature>
<dbReference type="Pfam" id="PF00413">
    <property type="entry name" value="Peptidase_M10"/>
    <property type="match status" value="1"/>
</dbReference>
<name>A0A1G2GXA7_9BACT</name>
<keyword evidence="1" id="KW-0645">Protease</keyword>
<sequence>MNKIKFASIITAVALATSIGAVAAKPDEKEPKQHFRLPENAVEIEPNVFALGTARDTDGSLVEGYAFVHPKYENGKYGKGSGPKGGGTTCYAFLASGAKWKSVEPYLFNPANTDSFDEATATLQLAAGITEWEKNVSPDIISAGTVTSDPLSAESVTPDGLNEVFFAQLDDTSTIAVTITWGVFGGPPQNRKLVEWDMVFNDPDYAWGDVVATGNTALMDFQNIATHELGHAIGMGHPSDSCVEETMYRFGSNGEIKKRDLNTGDIAGIKKLYQ</sequence>
<feature type="chain" id="PRO_5009583010" description="Peptidase M10 metallopeptidase domain-containing protein" evidence="5">
    <location>
        <begin position="24"/>
        <end position="274"/>
    </location>
</feature>
<evidence type="ECO:0000256" key="2">
    <source>
        <dbReference type="ARBA" id="ARBA00022723"/>
    </source>
</evidence>
<feature type="signal peptide" evidence="5">
    <location>
        <begin position="1"/>
        <end position="23"/>
    </location>
</feature>
<keyword evidence="2" id="KW-0479">Metal-binding</keyword>
<dbReference type="PRINTS" id="PR00138">
    <property type="entry name" value="MATRIXIN"/>
</dbReference>
<evidence type="ECO:0000259" key="6">
    <source>
        <dbReference type="Pfam" id="PF00413"/>
    </source>
</evidence>
<dbReference type="InterPro" id="IPR001818">
    <property type="entry name" value="Pept_M10_metallopeptidase"/>
</dbReference>
<dbReference type="GO" id="GO:0004222">
    <property type="term" value="F:metalloendopeptidase activity"/>
    <property type="evidence" value="ECO:0007669"/>
    <property type="project" value="InterPro"/>
</dbReference>
<organism evidence="7 8">
    <name type="scientific">Candidatus Ryanbacteria bacterium RIFCSPLOWO2_02_FULL_47_14</name>
    <dbReference type="NCBI Taxonomy" id="1802129"/>
    <lineage>
        <taxon>Bacteria</taxon>
        <taxon>Candidatus Ryaniibacteriota</taxon>
    </lineage>
</organism>
<proteinExistence type="predicted"/>
<keyword evidence="4" id="KW-0862">Zinc</keyword>
<evidence type="ECO:0000256" key="4">
    <source>
        <dbReference type="ARBA" id="ARBA00022833"/>
    </source>
</evidence>
<dbReference type="Proteomes" id="UP000177954">
    <property type="component" value="Unassembled WGS sequence"/>
</dbReference>
<evidence type="ECO:0000313" key="8">
    <source>
        <dbReference type="Proteomes" id="UP000177954"/>
    </source>
</evidence>
<dbReference type="AlphaFoldDB" id="A0A1G2GXA7"/>
<dbReference type="Gene3D" id="3.40.390.10">
    <property type="entry name" value="Collagenase (Catalytic Domain)"/>
    <property type="match status" value="1"/>
</dbReference>
<evidence type="ECO:0000256" key="3">
    <source>
        <dbReference type="ARBA" id="ARBA00022801"/>
    </source>
</evidence>
<dbReference type="GO" id="GO:0031012">
    <property type="term" value="C:extracellular matrix"/>
    <property type="evidence" value="ECO:0007669"/>
    <property type="project" value="InterPro"/>
</dbReference>
<dbReference type="EMBL" id="MHNZ01000043">
    <property type="protein sequence ID" value="OGZ54836.1"/>
    <property type="molecule type" value="Genomic_DNA"/>
</dbReference>
<gene>
    <name evidence="7" type="ORF">A3J04_02430</name>
</gene>
<evidence type="ECO:0000256" key="1">
    <source>
        <dbReference type="ARBA" id="ARBA00022670"/>
    </source>
</evidence>
<accession>A0A1G2GXA7</accession>
<protein>
    <recommendedName>
        <fullName evidence="6">Peptidase M10 metallopeptidase domain-containing protein</fullName>
    </recommendedName>
</protein>